<sequence length="272" mass="30302">MVASSFPPGQSFSAIYGPVKSWRYGRSLGIDPIGIISTCSFNCVYCQLGNIQQRTSERQIFVPTEQIICELQAIPTAGYLDIDVVTFSGSGEPTLALNLGEMLAIAKKITNRAIVVLTNSSKLDDPAVRQALTTADIVAVKLDAISSNQLRHINQPTETIDLPQILAGIEQFRREYSGILAIQTMVLANWTADIQNNYIRFLERIKPDEIQFNTPSRPRILTRTLESRGNEHSENRSSSYQYFKCITADKLTALAEKINNLTKIPVRYASRT</sequence>
<reference evidence="8" key="1">
    <citation type="submission" date="2017-04" db="EMBL/GenBank/DDBJ databases">
        <title>Genome deletions in a multicellular cyanobacterial endosymbiont for morphological adaptation in marine diatoms.</title>
        <authorList>
            <person name="Wang Y."/>
            <person name="Gao H."/>
            <person name="Li R."/>
            <person name="Xu X."/>
        </authorList>
    </citation>
    <scope>NUCLEOTIDE SEQUENCE</scope>
    <source>
        <strain evidence="8">FACHB 800</strain>
    </source>
</reference>
<keyword evidence="2" id="KW-0004">4Fe-4S</keyword>
<dbReference type="Proteomes" id="UP000683511">
    <property type="component" value="Chromosome"/>
</dbReference>
<evidence type="ECO:0000256" key="3">
    <source>
        <dbReference type="ARBA" id="ARBA00022691"/>
    </source>
</evidence>
<dbReference type="KEGG" id="rsin:B6N60_03264"/>
<evidence type="ECO:0000259" key="7">
    <source>
        <dbReference type="PROSITE" id="PS51918"/>
    </source>
</evidence>
<evidence type="ECO:0000313" key="9">
    <source>
        <dbReference type="Proteomes" id="UP000683511"/>
    </source>
</evidence>
<accession>A0A975T9G5</accession>
<evidence type="ECO:0000256" key="5">
    <source>
        <dbReference type="ARBA" id="ARBA00023004"/>
    </source>
</evidence>
<dbReference type="Pfam" id="PF04055">
    <property type="entry name" value="Radical_SAM"/>
    <property type="match status" value="1"/>
</dbReference>
<keyword evidence="4" id="KW-0479">Metal-binding</keyword>
<evidence type="ECO:0000256" key="2">
    <source>
        <dbReference type="ARBA" id="ARBA00022485"/>
    </source>
</evidence>
<dbReference type="PROSITE" id="PS51918">
    <property type="entry name" value="RADICAL_SAM"/>
    <property type="match status" value="1"/>
</dbReference>
<keyword evidence="3" id="KW-0949">S-adenosyl-L-methionine</keyword>
<dbReference type="InterPro" id="IPR013785">
    <property type="entry name" value="Aldolase_TIM"/>
</dbReference>
<feature type="domain" description="Radical SAM core" evidence="7">
    <location>
        <begin position="23"/>
        <end position="261"/>
    </location>
</feature>
<dbReference type="RefSeq" id="WP_190601411.1">
    <property type="nucleotide sequence ID" value="NZ_CP021056.1"/>
</dbReference>
<comment type="cofactor">
    <cofactor evidence="1">
        <name>[4Fe-4S] cluster</name>
        <dbReference type="ChEBI" id="CHEBI:49883"/>
    </cofactor>
</comment>
<protein>
    <recommendedName>
        <fullName evidence="7">Radical SAM core domain-containing protein</fullName>
    </recommendedName>
</protein>
<dbReference type="SFLD" id="SFLDG01083">
    <property type="entry name" value="Uncharacterised_Radical_SAM_Su"/>
    <property type="match status" value="1"/>
</dbReference>
<keyword evidence="6" id="KW-0411">Iron-sulfur</keyword>
<dbReference type="GO" id="GO:0046872">
    <property type="term" value="F:metal ion binding"/>
    <property type="evidence" value="ECO:0007669"/>
    <property type="project" value="UniProtKB-KW"/>
</dbReference>
<name>A0A975T9G5_9NOST</name>
<keyword evidence="5" id="KW-0408">Iron</keyword>
<dbReference type="Gene3D" id="3.20.20.70">
    <property type="entry name" value="Aldolase class I"/>
    <property type="match status" value="1"/>
</dbReference>
<dbReference type="GO" id="GO:0003824">
    <property type="term" value="F:catalytic activity"/>
    <property type="evidence" value="ECO:0007669"/>
    <property type="project" value="InterPro"/>
</dbReference>
<gene>
    <name evidence="8" type="ORF">B6N60_03264</name>
</gene>
<dbReference type="GO" id="GO:0051539">
    <property type="term" value="F:4 iron, 4 sulfur cluster binding"/>
    <property type="evidence" value="ECO:0007669"/>
    <property type="project" value="UniProtKB-KW"/>
</dbReference>
<dbReference type="CDD" id="cd01335">
    <property type="entry name" value="Radical_SAM"/>
    <property type="match status" value="1"/>
</dbReference>
<evidence type="ECO:0000256" key="6">
    <source>
        <dbReference type="ARBA" id="ARBA00023014"/>
    </source>
</evidence>
<dbReference type="InterPro" id="IPR058240">
    <property type="entry name" value="rSAM_sf"/>
</dbReference>
<dbReference type="AlphaFoldDB" id="A0A975T9G5"/>
<proteinExistence type="predicted"/>
<organism evidence="8 9">
    <name type="scientific">Richelia sinica FACHB-800</name>
    <dbReference type="NCBI Taxonomy" id="1357546"/>
    <lineage>
        <taxon>Bacteria</taxon>
        <taxon>Bacillati</taxon>
        <taxon>Cyanobacteriota</taxon>
        <taxon>Cyanophyceae</taxon>
        <taxon>Nostocales</taxon>
        <taxon>Nostocaceae</taxon>
        <taxon>Richelia</taxon>
    </lineage>
</organism>
<dbReference type="InterPro" id="IPR040084">
    <property type="entry name" value="GTPase_Obg"/>
</dbReference>
<evidence type="ECO:0000256" key="1">
    <source>
        <dbReference type="ARBA" id="ARBA00001966"/>
    </source>
</evidence>
<dbReference type="InterPro" id="IPR007197">
    <property type="entry name" value="rSAM"/>
</dbReference>
<dbReference type="PANTHER" id="PTHR43787">
    <property type="entry name" value="FEMO COFACTOR BIOSYNTHESIS PROTEIN NIFB-RELATED"/>
    <property type="match status" value="1"/>
</dbReference>
<dbReference type="EMBL" id="CP021056">
    <property type="protein sequence ID" value="QXE24559.1"/>
    <property type="molecule type" value="Genomic_DNA"/>
</dbReference>
<evidence type="ECO:0000256" key="4">
    <source>
        <dbReference type="ARBA" id="ARBA00022723"/>
    </source>
</evidence>
<keyword evidence="9" id="KW-1185">Reference proteome</keyword>
<dbReference type="SUPFAM" id="SSF102114">
    <property type="entry name" value="Radical SAM enzymes"/>
    <property type="match status" value="1"/>
</dbReference>
<evidence type="ECO:0000313" key="8">
    <source>
        <dbReference type="EMBL" id="QXE24559.1"/>
    </source>
</evidence>
<dbReference type="SFLD" id="SFLDS00029">
    <property type="entry name" value="Radical_SAM"/>
    <property type="match status" value="1"/>
</dbReference>
<dbReference type="PANTHER" id="PTHR43787:SF11">
    <property type="entry name" value="UPF0026 PROTEIN SLR1464"/>
    <property type="match status" value="1"/>
</dbReference>